<evidence type="ECO:0000313" key="4">
    <source>
        <dbReference type="EMBL" id="KAK3171125.1"/>
    </source>
</evidence>
<dbReference type="EMBL" id="JASNWA010000008">
    <property type="protein sequence ID" value="KAK3171125.1"/>
    <property type="molecule type" value="Genomic_DNA"/>
</dbReference>
<dbReference type="PANTHER" id="PTHR12832:SF18">
    <property type="entry name" value="IQ CALMODULIN-BINDING MOTIF DOMAIN PROTEIN (AFU_ORTHOLOGUE AFUA_1G08920)"/>
    <property type="match status" value="1"/>
</dbReference>
<reference evidence="4" key="1">
    <citation type="submission" date="2022-11" db="EMBL/GenBank/DDBJ databases">
        <title>Chromosomal genome sequence assembly and mating type (MAT) locus characterization of the leprose asexual lichenized fungus Lepraria neglecta (Nyl.) Erichsen.</title>
        <authorList>
            <person name="Allen J.L."/>
            <person name="Pfeffer B."/>
        </authorList>
    </citation>
    <scope>NUCLEOTIDE SEQUENCE</scope>
    <source>
        <strain evidence="4">Allen 5258</strain>
    </source>
</reference>
<feature type="region of interest" description="Disordered" evidence="3">
    <location>
        <begin position="450"/>
        <end position="489"/>
    </location>
</feature>
<evidence type="ECO:0000256" key="2">
    <source>
        <dbReference type="SAM" id="Coils"/>
    </source>
</evidence>
<feature type="compositionally biased region" description="Polar residues" evidence="3">
    <location>
        <begin position="476"/>
        <end position="485"/>
    </location>
</feature>
<dbReference type="PANTHER" id="PTHR12832">
    <property type="entry name" value="TESTIS-SPECIFIC PROTEIN PBS13 T-COMPLEX 11"/>
    <property type="match status" value="1"/>
</dbReference>
<dbReference type="Pfam" id="PF05794">
    <property type="entry name" value="Tcp11"/>
    <property type="match status" value="1"/>
</dbReference>
<dbReference type="Proteomes" id="UP001276659">
    <property type="component" value="Unassembled WGS sequence"/>
</dbReference>
<keyword evidence="5" id="KW-1185">Reference proteome</keyword>
<protein>
    <submittedName>
        <fullName evidence="4">Uncharacterized protein</fullName>
    </submittedName>
</protein>
<dbReference type="AlphaFoldDB" id="A0AAD9Z3X9"/>
<evidence type="ECO:0000256" key="3">
    <source>
        <dbReference type="SAM" id="MobiDB-lite"/>
    </source>
</evidence>
<sequence length="941" mass="105448">MGRDLSHTPDPDDKVADSMHPTISEEVSDLIMSSDGEAPGIYNPPPHIAARIYRNSSNRRKSSAASSRRNSMSSHHSGRSMRSAHGGPQSTHIAQHLRRASILQSRKDKAADRNAHAEKVRLRAAMNKAAPRVSTNSEERALAAQQARERYLAQVKANCAEEVKRSKRVAEEQREKRAAEHLKLKEDMEERHAEAEKRKALLQQTQRRTRTVSSPTVDEKKTTAYVWKPRNKTEAAKIIQNYWQNRQRRVTIQEFLRLGLTVEAVQKTSFEEVGALLAQDNVLACTSKMLKLCGLKEVGDDDVAEKAAVRMFLSTFLILGHPAQVLSKEGEQEHDLINKAKDLLVCFNQIIESSPRSGTLSLLTQLSELSEAYTSFQRAFAAWKSHDSSYLVSNMVAQFVELDAIWHTVKDDVDGEVAADYKEGIQQNQTLVLVRLKRLLGPEKAMKMVQQAIRTSRKARAKKQSTPDTKPRATPSDPNATSSASDLPVARGLDSSIATSRGELPAKQRLEATTLLPSNRHIMHELAINQKYTIDLEPRQEVREGIVETVRTHMQRGLDAAQGDIWLPAVAEMIREKLLRLMAPAHSLYALVSDALDPNMVKIQVKNGAFSYDKFFSFMNSVLPRLCAPVRDAEVKTLVEKPSQDPVQQLARIYYIIDLIALDHLNYVLTKMAPILLKQHVDYEKNTFSKRLGGQPPIKTLKWWKAAVDKTNYEPPRRSADGHALPVLTPSVTSDKIYKQGLIDLAIAINELKDADVPETLELDFQRLTRIRSDTLRMITIASILLTAKNLLRRDVRSLWKLESQRMWDLPFSSPPASFVSIVESRYALPPTTKQQLTGTITRLLSDARERQLSHPVMKVLLKKTQAHVLARLAASSTEERIRISTTASEVLGSSGMPEFVARIGDIVQELGRVAAVDGKTHGEWYDKAVQIIAEEVEGSS</sequence>
<dbReference type="GO" id="GO:0010737">
    <property type="term" value="P:protein kinase A signaling"/>
    <property type="evidence" value="ECO:0007669"/>
    <property type="project" value="TreeGrafter"/>
</dbReference>
<gene>
    <name evidence="4" type="ORF">OEA41_003209</name>
</gene>
<organism evidence="4 5">
    <name type="scientific">Lepraria neglecta</name>
    <dbReference type="NCBI Taxonomy" id="209136"/>
    <lineage>
        <taxon>Eukaryota</taxon>
        <taxon>Fungi</taxon>
        <taxon>Dikarya</taxon>
        <taxon>Ascomycota</taxon>
        <taxon>Pezizomycotina</taxon>
        <taxon>Lecanoromycetes</taxon>
        <taxon>OSLEUM clade</taxon>
        <taxon>Lecanoromycetidae</taxon>
        <taxon>Lecanorales</taxon>
        <taxon>Lecanorineae</taxon>
        <taxon>Stereocaulaceae</taxon>
        <taxon>Lepraria</taxon>
    </lineage>
</organism>
<evidence type="ECO:0000256" key="1">
    <source>
        <dbReference type="ARBA" id="ARBA00010954"/>
    </source>
</evidence>
<comment type="similarity">
    <text evidence="1">Belongs to the TCP11 family.</text>
</comment>
<evidence type="ECO:0000313" key="5">
    <source>
        <dbReference type="Proteomes" id="UP001276659"/>
    </source>
</evidence>
<feature type="compositionally biased region" description="Basic and acidic residues" evidence="3">
    <location>
        <begin position="1"/>
        <end position="17"/>
    </location>
</feature>
<feature type="region of interest" description="Disordered" evidence="3">
    <location>
        <begin position="1"/>
        <end position="93"/>
    </location>
</feature>
<feature type="coiled-coil region" evidence="2">
    <location>
        <begin position="156"/>
        <end position="205"/>
    </location>
</feature>
<dbReference type="InterPro" id="IPR008862">
    <property type="entry name" value="Tcp11"/>
</dbReference>
<name>A0AAD9Z3X9_9LECA</name>
<keyword evidence="2" id="KW-0175">Coiled coil</keyword>
<accession>A0AAD9Z3X9</accession>
<comment type="caution">
    <text evidence="4">The sequence shown here is derived from an EMBL/GenBank/DDBJ whole genome shotgun (WGS) entry which is preliminary data.</text>
</comment>
<feature type="compositionally biased region" description="Low complexity" evidence="3">
    <location>
        <begin position="63"/>
        <end position="87"/>
    </location>
</feature>
<proteinExistence type="inferred from homology"/>